<sequence>MASSRPVPIGRPATDAAAHRRIVALHAPLASGFRPRYISESAWLRPGTIFAGTQRLLIAGNLVHRSWPVRVAIESTSWDQMKVYGTMQASGVPNTEKKTGITTFWEGMAIIDFHKIPWKTGKWSASEQIDTLYWGKLPPFESIQVKTEDGVTYKKILVEEVCRTHILMRWKEIAFIQPSEEAGLTIAGFYYVSLRRDDGAIEAFYYDPASTPYQSLVLSPLKSQDGGLSFSEYSFR</sequence>
<comment type="similarity">
    <text evidence="1">Belongs to the GID4/VID24 family.</text>
</comment>
<dbReference type="AlphaFoldDB" id="A0A1U7LMY3"/>
<comment type="caution">
    <text evidence="2">The sequence shown here is derived from an EMBL/GenBank/DDBJ whole genome shotgun (WGS) entry which is preliminary data.</text>
</comment>
<organism evidence="2 3">
    <name type="scientific">Neolecta irregularis (strain DAH-3)</name>
    <dbReference type="NCBI Taxonomy" id="1198029"/>
    <lineage>
        <taxon>Eukaryota</taxon>
        <taxon>Fungi</taxon>
        <taxon>Dikarya</taxon>
        <taxon>Ascomycota</taxon>
        <taxon>Taphrinomycotina</taxon>
        <taxon>Neolectales</taxon>
        <taxon>Neolectaceae</taxon>
        <taxon>Neolecta</taxon>
    </lineage>
</organism>
<gene>
    <name evidence="2" type="ORF">NEOLI_003846</name>
</gene>
<dbReference type="STRING" id="1198029.A0A1U7LMY3"/>
<dbReference type="Proteomes" id="UP000186594">
    <property type="component" value="Unassembled WGS sequence"/>
</dbReference>
<dbReference type="PANTHER" id="PTHR14534:SF3">
    <property type="entry name" value="GID COMPLEX SUBUNIT 4 HOMOLOG"/>
    <property type="match status" value="1"/>
</dbReference>
<protein>
    <recommendedName>
        <fullName evidence="4">Glucose-induced degradation protein 4</fullName>
    </recommendedName>
</protein>
<dbReference type="PANTHER" id="PTHR14534">
    <property type="entry name" value="VACUOLAR IMPORT AND DEGRADATION PROTEIN 24"/>
    <property type="match status" value="1"/>
</dbReference>
<dbReference type="GO" id="GO:0006623">
    <property type="term" value="P:protein targeting to vacuole"/>
    <property type="evidence" value="ECO:0007669"/>
    <property type="project" value="TreeGrafter"/>
</dbReference>
<accession>A0A1U7LMY3</accession>
<evidence type="ECO:0000313" key="2">
    <source>
        <dbReference type="EMBL" id="OLL24026.1"/>
    </source>
</evidence>
<dbReference type="GO" id="GO:0007039">
    <property type="term" value="P:protein catabolic process in the vacuole"/>
    <property type="evidence" value="ECO:0007669"/>
    <property type="project" value="TreeGrafter"/>
</dbReference>
<reference evidence="2 3" key="1">
    <citation type="submission" date="2016-04" db="EMBL/GenBank/DDBJ databases">
        <title>Evolutionary innovation and constraint leading to complex multicellularity in the Ascomycota.</title>
        <authorList>
            <person name="Cisse O."/>
            <person name="Nguyen A."/>
            <person name="Hewitt D.A."/>
            <person name="Jedd G."/>
            <person name="Stajich J.E."/>
        </authorList>
    </citation>
    <scope>NUCLEOTIDE SEQUENCE [LARGE SCALE GENOMIC DNA]</scope>
    <source>
        <strain evidence="2 3">DAH-3</strain>
    </source>
</reference>
<evidence type="ECO:0008006" key="4">
    <source>
        <dbReference type="Google" id="ProtNLM"/>
    </source>
</evidence>
<dbReference type="InterPro" id="IPR018618">
    <property type="entry name" value="GID4/10-like"/>
</dbReference>
<dbReference type="GO" id="GO:0034657">
    <property type="term" value="C:GID complex"/>
    <property type="evidence" value="ECO:0007669"/>
    <property type="project" value="TreeGrafter"/>
</dbReference>
<name>A0A1U7LMY3_NEOID</name>
<evidence type="ECO:0000313" key="3">
    <source>
        <dbReference type="Proteomes" id="UP000186594"/>
    </source>
</evidence>
<keyword evidence="3" id="KW-1185">Reference proteome</keyword>
<proteinExistence type="inferred from homology"/>
<dbReference type="Pfam" id="PF09783">
    <property type="entry name" value="Vac_ImportDeg"/>
    <property type="match status" value="1"/>
</dbReference>
<dbReference type="OMA" id="YISESAW"/>
<dbReference type="EMBL" id="LXFE01001031">
    <property type="protein sequence ID" value="OLL24026.1"/>
    <property type="molecule type" value="Genomic_DNA"/>
</dbReference>
<evidence type="ECO:0000256" key="1">
    <source>
        <dbReference type="ARBA" id="ARBA00061469"/>
    </source>
</evidence>
<dbReference type="GO" id="GO:0043161">
    <property type="term" value="P:proteasome-mediated ubiquitin-dependent protein catabolic process"/>
    <property type="evidence" value="ECO:0007669"/>
    <property type="project" value="TreeGrafter"/>
</dbReference>
<dbReference type="GO" id="GO:0045721">
    <property type="term" value="P:negative regulation of gluconeogenesis"/>
    <property type="evidence" value="ECO:0007669"/>
    <property type="project" value="TreeGrafter"/>
</dbReference>
<dbReference type="OrthoDB" id="62at2759"/>
<dbReference type="GO" id="GO:0005773">
    <property type="term" value="C:vacuole"/>
    <property type="evidence" value="ECO:0007669"/>
    <property type="project" value="GOC"/>
</dbReference>